<dbReference type="Gene3D" id="3.80.10.10">
    <property type="entry name" value="Ribonuclease Inhibitor"/>
    <property type="match status" value="1"/>
</dbReference>
<dbReference type="OrthoDB" id="1526598at2759"/>
<evidence type="ECO:0000313" key="1">
    <source>
        <dbReference type="EMBL" id="CAH1793070.1"/>
    </source>
</evidence>
<dbReference type="EMBL" id="CAIIXF020000008">
    <property type="protein sequence ID" value="CAH1793070.1"/>
    <property type="molecule type" value="Genomic_DNA"/>
</dbReference>
<accession>A0A8J1UP66</accession>
<feature type="non-terminal residue" evidence="1">
    <location>
        <position position="266"/>
    </location>
</feature>
<dbReference type="SUPFAM" id="SSF52058">
    <property type="entry name" value="L domain-like"/>
    <property type="match status" value="1"/>
</dbReference>
<comment type="caution">
    <text evidence="1">The sequence shown here is derived from an EMBL/GenBank/DDBJ whole genome shotgun (WGS) entry which is preliminary data.</text>
</comment>
<dbReference type="Proteomes" id="UP000749559">
    <property type="component" value="Unassembled WGS sequence"/>
</dbReference>
<gene>
    <name evidence="1" type="ORF">OFUS_LOCUS17967</name>
</gene>
<organism evidence="1 2">
    <name type="scientific">Owenia fusiformis</name>
    <name type="common">Polychaete worm</name>
    <dbReference type="NCBI Taxonomy" id="6347"/>
    <lineage>
        <taxon>Eukaryota</taxon>
        <taxon>Metazoa</taxon>
        <taxon>Spiralia</taxon>
        <taxon>Lophotrochozoa</taxon>
        <taxon>Annelida</taxon>
        <taxon>Polychaeta</taxon>
        <taxon>Sedentaria</taxon>
        <taxon>Canalipalpata</taxon>
        <taxon>Sabellida</taxon>
        <taxon>Oweniida</taxon>
        <taxon>Oweniidae</taxon>
        <taxon>Owenia</taxon>
    </lineage>
</organism>
<keyword evidence="2" id="KW-1185">Reference proteome</keyword>
<sequence>MFDNKYLADKVDPLVFSPLFNIREVYVWGNGNDENLYRNRFVSRTWIDTLKGLENSSIESIDFRNMDMSPVTVTKRDFWYLRNSPIKRLVLRNLAIVETDIEFFEYIPKVQSMDLSRNTIQMTLDFRKIFLLFFKLVHLKEFIFSQNSRQMEETGSSEILSKDTAETTIFSLPNLVRFELGDSVITKKPYFLSYGVKFHRDNALKYILISHVKLLQRLGPVIGLVHLEVVNFRDNDCTWFPSTFSCANDAFESIEYLDISHNQFEI</sequence>
<dbReference type="InterPro" id="IPR032675">
    <property type="entry name" value="LRR_dom_sf"/>
</dbReference>
<reference evidence="1" key="1">
    <citation type="submission" date="2022-03" db="EMBL/GenBank/DDBJ databases">
        <authorList>
            <person name="Martin C."/>
        </authorList>
    </citation>
    <scope>NUCLEOTIDE SEQUENCE</scope>
</reference>
<protein>
    <submittedName>
        <fullName evidence="1">Uncharacterized protein</fullName>
    </submittedName>
</protein>
<evidence type="ECO:0000313" key="2">
    <source>
        <dbReference type="Proteomes" id="UP000749559"/>
    </source>
</evidence>
<proteinExistence type="predicted"/>
<name>A0A8J1UP66_OWEFU</name>
<dbReference type="AlphaFoldDB" id="A0A8J1UP66"/>